<dbReference type="Proteomes" id="UP000822688">
    <property type="component" value="Chromosome 1"/>
</dbReference>
<evidence type="ECO:0000313" key="2">
    <source>
        <dbReference type="EMBL" id="KAG0589923.1"/>
    </source>
</evidence>
<reference evidence="2" key="1">
    <citation type="submission" date="2020-06" db="EMBL/GenBank/DDBJ databases">
        <title>WGS assembly of Ceratodon purpureus strain R40.</title>
        <authorList>
            <person name="Carey S.B."/>
            <person name="Jenkins J."/>
            <person name="Shu S."/>
            <person name="Lovell J.T."/>
            <person name="Sreedasyam A."/>
            <person name="Maumus F."/>
            <person name="Tiley G.P."/>
            <person name="Fernandez-Pozo N."/>
            <person name="Barry K."/>
            <person name="Chen C."/>
            <person name="Wang M."/>
            <person name="Lipzen A."/>
            <person name="Daum C."/>
            <person name="Saski C.A."/>
            <person name="Payton A.C."/>
            <person name="Mcbreen J.C."/>
            <person name="Conrad R.E."/>
            <person name="Kollar L.M."/>
            <person name="Olsson S."/>
            <person name="Huttunen S."/>
            <person name="Landis J.B."/>
            <person name="Wickett N.J."/>
            <person name="Johnson M.G."/>
            <person name="Rensing S.A."/>
            <person name="Grimwood J."/>
            <person name="Schmutz J."/>
            <person name="Mcdaniel S.F."/>
        </authorList>
    </citation>
    <scope>NUCLEOTIDE SEQUENCE</scope>
    <source>
        <strain evidence="2">R40</strain>
    </source>
</reference>
<comment type="caution">
    <text evidence="2">The sequence shown here is derived from an EMBL/GenBank/DDBJ whole genome shotgun (WGS) entry which is preliminary data.</text>
</comment>
<protein>
    <submittedName>
        <fullName evidence="2">Uncharacterized protein</fullName>
    </submittedName>
</protein>
<accession>A0A8T0J565</accession>
<keyword evidence="3" id="KW-1185">Reference proteome</keyword>
<feature type="compositionally biased region" description="Polar residues" evidence="1">
    <location>
        <begin position="32"/>
        <end position="41"/>
    </location>
</feature>
<sequence length="840" mass="92236">MLPRNSAEDHEAGSSQSSECSTSTSASASSSNCCPQQPTRTQCNHLDFKKAAAQDSNPESEHVPAYVGEASTSSSVPSHPSSSRIPQLKQNFRPKSGLCLPSSPKQNEQSSKAAVTMSRRISLGSAPGPDTLPRNSPTWLTAEEPIRQRGQGNLLAEDPLQWLQALELQVVGACRSDERLRPLLRWNVSCFGSDGRLLAHLGQHFKARELALLARCLCTPVVSLRVGKVSRHGRYLYPTSARGFLNLMLLPCSEMRLAFADDLGTVERVAVTIPGVESGGIIIEELKEDTSQRTFVLKDRAGNITNYFWQSEKLKSTGDELITKIRNMLKRRPTLAHLTGIDEGRLDSFADYLRNAIFSKTSTALSEMPNPTQLVPSLESDEKTSKGPPSKSAMTLPFRKALLKFSAFSNLSTPTDQSQNHIPSQSTRMGEPGIFQPFESSMEKLRRCMQEIDTSVCSDGPLSTLATTLPATAKLIESLKRLRNCLHSLSDRRGCKARNLYTSLPSSSQAESLLEDTDIVPYSDDRAHFMSYISTPLIRNIYSGSPIAIEDYQPKSFSGDSPVLPRKSTTLDESFGLCPCPSVSTVGDVNAPQPLPSTTVVYRDLGPTLDPAWNLQAHPVQYCHSVTKSFDFHHPLSSHSNTFLSEMFKELVSQMPLMISHLPNETVCIHNLYVLPFVLEHAGASSLPHLSALPHVLNHLWRAKLLHLPASGNGPFSFLRKSLPMPPAPGQSMSSHRRGGLVVHPSARRRVVRSNSRRLDRGMEIIQDRKAKRSKSAQCGACQRCETGTGLGNLVLVNFYAQQTGPRLRVVTAEITSGNISYIVILLTFHATNPPSITKT</sequence>
<feature type="compositionally biased region" description="Low complexity" evidence="1">
    <location>
        <begin position="14"/>
        <end position="31"/>
    </location>
</feature>
<dbReference type="PANTHER" id="PTHR36741:SF1">
    <property type="entry name" value="OS07G0100500 PROTEIN"/>
    <property type="match status" value="1"/>
</dbReference>
<evidence type="ECO:0000313" key="3">
    <source>
        <dbReference type="Proteomes" id="UP000822688"/>
    </source>
</evidence>
<proteinExistence type="predicted"/>
<gene>
    <name evidence="2" type="ORF">KC19_1G057500</name>
</gene>
<feature type="compositionally biased region" description="Polar residues" evidence="1">
    <location>
        <begin position="103"/>
        <end position="113"/>
    </location>
</feature>
<name>A0A8T0J565_CERPU</name>
<evidence type="ECO:0000256" key="1">
    <source>
        <dbReference type="SAM" id="MobiDB-lite"/>
    </source>
</evidence>
<feature type="compositionally biased region" description="Low complexity" evidence="1">
    <location>
        <begin position="71"/>
        <end position="83"/>
    </location>
</feature>
<organism evidence="2 3">
    <name type="scientific">Ceratodon purpureus</name>
    <name type="common">Fire moss</name>
    <name type="synonym">Dicranum purpureum</name>
    <dbReference type="NCBI Taxonomy" id="3225"/>
    <lineage>
        <taxon>Eukaryota</taxon>
        <taxon>Viridiplantae</taxon>
        <taxon>Streptophyta</taxon>
        <taxon>Embryophyta</taxon>
        <taxon>Bryophyta</taxon>
        <taxon>Bryophytina</taxon>
        <taxon>Bryopsida</taxon>
        <taxon>Dicranidae</taxon>
        <taxon>Pseudoditrichales</taxon>
        <taxon>Ditrichaceae</taxon>
        <taxon>Ceratodon</taxon>
    </lineage>
</organism>
<dbReference type="EMBL" id="CM026421">
    <property type="protein sequence ID" value="KAG0589923.1"/>
    <property type="molecule type" value="Genomic_DNA"/>
</dbReference>
<dbReference type="PANTHER" id="PTHR36741">
    <property type="entry name" value="OS07G0100500 PROTEIN"/>
    <property type="match status" value="1"/>
</dbReference>
<dbReference type="AlphaFoldDB" id="A0A8T0J565"/>
<feature type="region of interest" description="Disordered" evidence="1">
    <location>
        <begin position="367"/>
        <end position="393"/>
    </location>
</feature>
<feature type="region of interest" description="Disordered" evidence="1">
    <location>
        <begin position="1"/>
        <end position="41"/>
    </location>
</feature>
<feature type="compositionally biased region" description="Basic and acidic residues" evidence="1">
    <location>
        <begin position="1"/>
        <end position="12"/>
    </location>
</feature>
<feature type="region of interest" description="Disordered" evidence="1">
    <location>
        <begin position="68"/>
        <end position="116"/>
    </location>
</feature>